<dbReference type="GO" id="GO:0016301">
    <property type="term" value="F:kinase activity"/>
    <property type="evidence" value="ECO:0007669"/>
    <property type="project" value="UniProtKB-KW"/>
</dbReference>
<evidence type="ECO:0000313" key="6">
    <source>
        <dbReference type="Proteomes" id="UP000274786"/>
    </source>
</evidence>
<evidence type="ECO:0000313" key="5">
    <source>
        <dbReference type="EMBL" id="RLK47193.1"/>
    </source>
</evidence>
<dbReference type="AlphaFoldDB" id="A0A498BTA4"/>
<dbReference type="EMBL" id="RCDC01000009">
    <property type="protein sequence ID" value="RLK47193.1"/>
    <property type="molecule type" value="Genomic_DNA"/>
</dbReference>
<evidence type="ECO:0000256" key="2">
    <source>
        <dbReference type="ARBA" id="ARBA00022679"/>
    </source>
</evidence>
<dbReference type="Pfam" id="PF00294">
    <property type="entry name" value="PfkB"/>
    <property type="match status" value="1"/>
</dbReference>
<keyword evidence="2" id="KW-0808">Transferase</keyword>
<comment type="caution">
    <text evidence="5">The sequence shown here is derived from an EMBL/GenBank/DDBJ whole genome shotgun (WGS) entry which is preliminary data.</text>
</comment>
<comment type="similarity">
    <text evidence="1">Belongs to the carbohydrate kinase PfkB family.</text>
</comment>
<sequence length="367" mass="38968">MSAQTFQIAAENGQRWDALALGEVMLRFDPGEGRIRSARQFDVWEGGGEYNVARGLCSTFAHRTGVLTALPRNELGLLAQQLIQAGGVDASQIVWRDYDGIGRNTRMGLNFTERGFGVRAPLGISDRAYSAASQLQPEAFDWDALFGQHGVRWLHTGGIFAALSEHSAQTAITAVRAARRHGVAVSYDLNYRASLWNSHPDPDAARHANCAIAAECDLLIGDEYSFAACLGMDLSDLGRRHTPMDVGPAEAAAVRAMAQFPALQAVAFTLRDAANAARHGWAGALRTRSQLFVSDAREVDLLDRVGGGDAFVAGVVHALLSGKGEQAAVDLGAAHGALAMSTPGDYAITSLAEVEAVARGDGAAARR</sequence>
<evidence type="ECO:0000256" key="3">
    <source>
        <dbReference type="ARBA" id="ARBA00022777"/>
    </source>
</evidence>
<dbReference type="InterPro" id="IPR052700">
    <property type="entry name" value="Carb_kinase_PfkB-like"/>
</dbReference>
<dbReference type="InterPro" id="IPR029056">
    <property type="entry name" value="Ribokinase-like"/>
</dbReference>
<keyword evidence="3 5" id="KW-0418">Kinase</keyword>
<accession>A0A498BTA4</accession>
<organism evidence="5 6">
    <name type="scientific">Stenotrophomonas rhizophila</name>
    <dbReference type="NCBI Taxonomy" id="216778"/>
    <lineage>
        <taxon>Bacteria</taxon>
        <taxon>Pseudomonadati</taxon>
        <taxon>Pseudomonadota</taxon>
        <taxon>Gammaproteobacteria</taxon>
        <taxon>Lysobacterales</taxon>
        <taxon>Lysobacteraceae</taxon>
        <taxon>Stenotrophomonas</taxon>
    </lineage>
</organism>
<evidence type="ECO:0000256" key="1">
    <source>
        <dbReference type="ARBA" id="ARBA00010688"/>
    </source>
</evidence>
<dbReference type="PANTHER" id="PTHR43320">
    <property type="entry name" value="SUGAR KINASE"/>
    <property type="match status" value="1"/>
</dbReference>
<evidence type="ECO:0000259" key="4">
    <source>
        <dbReference type="Pfam" id="PF00294"/>
    </source>
</evidence>
<protein>
    <submittedName>
        <fullName evidence="5">2-dehydro-3-deoxygluconokinase</fullName>
    </submittedName>
</protein>
<dbReference type="Gene3D" id="3.40.1190.20">
    <property type="match status" value="1"/>
</dbReference>
<proteinExistence type="inferred from homology"/>
<feature type="domain" description="Carbohydrate kinase PfkB" evidence="4">
    <location>
        <begin position="22"/>
        <end position="346"/>
    </location>
</feature>
<dbReference type="SUPFAM" id="SSF53613">
    <property type="entry name" value="Ribokinase-like"/>
    <property type="match status" value="1"/>
</dbReference>
<dbReference type="InterPro" id="IPR011611">
    <property type="entry name" value="PfkB_dom"/>
</dbReference>
<name>A0A498BTA4_9GAMM</name>
<dbReference type="CDD" id="cd01166">
    <property type="entry name" value="KdgK"/>
    <property type="match status" value="1"/>
</dbReference>
<dbReference type="Proteomes" id="UP000274786">
    <property type="component" value="Unassembled WGS sequence"/>
</dbReference>
<reference evidence="5 6" key="1">
    <citation type="submission" date="2018-10" db="EMBL/GenBank/DDBJ databases">
        <title>Comparative analysis of microorganisms from saline springs in Andes Mountain Range, Colombia.</title>
        <authorList>
            <person name="Rubin E."/>
        </authorList>
    </citation>
    <scope>NUCLEOTIDE SEQUENCE [LARGE SCALE GENOMIC DNA]</scope>
    <source>
        <strain evidence="5 6">USBA GBX 843</strain>
    </source>
</reference>
<dbReference type="PANTHER" id="PTHR43320:SF2">
    <property type="entry name" value="2-DEHYDRO-3-DEOXYGLUCONOKINASE_2-DEHYDRO-3-DEOXYGALACTONOKINASE"/>
    <property type="match status" value="1"/>
</dbReference>
<gene>
    <name evidence="5" type="ORF">BCL79_3812</name>
</gene>
<dbReference type="OrthoDB" id="9795789at2"/>
<dbReference type="RefSeq" id="WP_121044511.1">
    <property type="nucleotide sequence ID" value="NZ_RCDC01000009.1"/>
</dbReference>